<accession>A0ABV9UZM1</accession>
<protein>
    <submittedName>
        <fullName evidence="3">Aldehyde dehydrogenase</fullName>
    </submittedName>
</protein>
<evidence type="ECO:0000256" key="1">
    <source>
        <dbReference type="ARBA" id="ARBA00023002"/>
    </source>
</evidence>
<dbReference type="Gene3D" id="3.40.605.10">
    <property type="entry name" value="Aldehyde Dehydrogenase, Chain A, domain 1"/>
    <property type="match status" value="1"/>
</dbReference>
<proteinExistence type="predicted"/>
<dbReference type="PANTHER" id="PTHR43353">
    <property type="entry name" value="SUCCINATE-SEMIALDEHYDE DEHYDROGENASE, MITOCHONDRIAL"/>
    <property type="match status" value="1"/>
</dbReference>
<evidence type="ECO:0000313" key="3">
    <source>
        <dbReference type="EMBL" id="MFC4961644.1"/>
    </source>
</evidence>
<dbReference type="Pfam" id="PF00171">
    <property type="entry name" value="Aldedh"/>
    <property type="match status" value="1"/>
</dbReference>
<dbReference type="InterPro" id="IPR016163">
    <property type="entry name" value="Ald_DH_C"/>
</dbReference>
<keyword evidence="1" id="KW-0560">Oxidoreductase</keyword>
<dbReference type="InterPro" id="IPR050740">
    <property type="entry name" value="Aldehyde_DH_Superfamily"/>
</dbReference>
<dbReference type="Gene3D" id="3.40.309.10">
    <property type="entry name" value="Aldehyde Dehydrogenase, Chain A, domain 2"/>
    <property type="match status" value="1"/>
</dbReference>
<evidence type="ECO:0000313" key="4">
    <source>
        <dbReference type="Proteomes" id="UP001595834"/>
    </source>
</evidence>
<comment type="caution">
    <text evidence="3">The sequence shown here is derived from an EMBL/GenBank/DDBJ whole genome shotgun (WGS) entry which is preliminary data.</text>
</comment>
<dbReference type="SUPFAM" id="SSF53720">
    <property type="entry name" value="ALDH-like"/>
    <property type="match status" value="1"/>
</dbReference>
<keyword evidence="4" id="KW-1185">Reference proteome</keyword>
<feature type="domain" description="Aldehyde dehydrogenase" evidence="2">
    <location>
        <begin position="46"/>
        <end position="487"/>
    </location>
</feature>
<dbReference type="InterPro" id="IPR015590">
    <property type="entry name" value="Aldehyde_DH_dom"/>
</dbReference>
<dbReference type="InterPro" id="IPR016161">
    <property type="entry name" value="Ald_DH/histidinol_DH"/>
</dbReference>
<dbReference type="PANTHER" id="PTHR43353:SF5">
    <property type="entry name" value="SUCCINATE-SEMIALDEHYDE DEHYDROGENASE, MITOCHONDRIAL"/>
    <property type="match status" value="1"/>
</dbReference>
<evidence type="ECO:0000259" key="2">
    <source>
        <dbReference type="Pfam" id="PF00171"/>
    </source>
</evidence>
<reference evidence="4" key="1">
    <citation type="journal article" date="2019" name="Int. J. Syst. Evol. Microbiol.">
        <title>The Global Catalogue of Microorganisms (GCM) 10K type strain sequencing project: providing services to taxonomists for standard genome sequencing and annotation.</title>
        <authorList>
            <consortium name="The Broad Institute Genomics Platform"/>
            <consortium name="The Broad Institute Genome Sequencing Center for Infectious Disease"/>
            <person name="Wu L."/>
            <person name="Ma J."/>
        </authorList>
    </citation>
    <scope>NUCLEOTIDE SEQUENCE [LARGE SCALE GENOMIC DNA]</scope>
    <source>
        <strain evidence="4">CCM 7224</strain>
    </source>
</reference>
<dbReference type="RefSeq" id="WP_344379366.1">
    <property type="nucleotide sequence ID" value="NZ_BAAASQ010000027.1"/>
</dbReference>
<dbReference type="EMBL" id="JBHSIZ010000053">
    <property type="protein sequence ID" value="MFC4961644.1"/>
    <property type="molecule type" value="Genomic_DNA"/>
</dbReference>
<gene>
    <name evidence="3" type="ORF">ACFPFX_35720</name>
</gene>
<sequence>MNGESLASDDWVYVVDSESLIDDAFSSLRLKRDLERGKVAPIDLPDTVVARVAKADRETVDAALAAARESFPAWSALPPDLRIDKFAALLHRRIVDMADDIADVLVTEGHPLALARWQVSGMLEVFGAESVSFYRSLMHQEFRRDERRLQVRRRPDGVVCLNPPQNAPLSSALLGVTSIMAGNTLVVRAPRSGPLGAMFVLQDVVAPVLREIGAPPGVLNVVCGDPAPMLSAWLESPHVDDVIYFGSSENGLKFEQRCVARGKKPILELAGNDAVTIWKDADVELAAEALLESFYGSGQLCMIPNQVLVHPEAAPGLLDALVRRVAQVRPGRPSDPDVLLTPVLRNEKFFSCLEDSLAKGAELVCGGHAVQVDGERAPDGIFLEPTVVLVRGLSGAREIDAVRHETFFPLLPVVVAEPATDDVLLDRFIEFVDSNEYGLRNSLWARDPEVVDRFVGSVTGGGLLKVNDSHIGFLPYLPTHGGTGLTGGVFGEANYPILRTSHIQGVSISSGSRPSEAVFGAWRNLSGQGA</sequence>
<name>A0ABV9UZM1_9ACTN</name>
<organism evidence="3 4">
    <name type="scientific">Streptomyces mauvecolor</name>
    <dbReference type="NCBI Taxonomy" id="58345"/>
    <lineage>
        <taxon>Bacteria</taxon>
        <taxon>Bacillati</taxon>
        <taxon>Actinomycetota</taxon>
        <taxon>Actinomycetes</taxon>
        <taxon>Kitasatosporales</taxon>
        <taxon>Streptomycetaceae</taxon>
        <taxon>Streptomyces</taxon>
    </lineage>
</organism>
<dbReference type="Proteomes" id="UP001595834">
    <property type="component" value="Unassembled WGS sequence"/>
</dbReference>
<dbReference type="InterPro" id="IPR016162">
    <property type="entry name" value="Ald_DH_N"/>
</dbReference>